<keyword evidence="14" id="KW-0492">Microsome</keyword>
<dbReference type="PANTHER" id="PTHR24302:SF38">
    <property type="entry name" value="CYTOCHROME P450 3A5"/>
    <property type="match status" value="1"/>
</dbReference>
<keyword evidence="18 29" id="KW-0472">Membrane</keyword>
<name>A0A6I8MYU5_ORNAN</name>
<keyword evidence="10" id="KW-0275">Fatty acid biosynthesis</keyword>
<gene>
    <name evidence="30" type="primary">LOC100082250</name>
</gene>
<evidence type="ECO:0000256" key="11">
    <source>
        <dbReference type="ARBA" id="ARBA00022617"/>
    </source>
</evidence>
<evidence type="ECO:0000256" key="18">
    <source>
        <dbReference type="ARBA" id="ARBA00023136"/>
    </source>
</evidence>
<dbReference type="SUPFAM" id="SSF48264">
    <property type="entry name" value="Cytochrome P450"/>
    <property type="match status" value="1"/>
</dbReference>
<dbReference type="AlphaFoldDB" id="A0A6I8MYU5"/>
<evidence type="ECO:0000256" key="6">
    <source>
        <dbReference type="ARBA" id="ARBA00010617"/>
    </source>
</evidence>
<evidence type="ECO:0000256" key="4">
    <source>
        <dbReference type="ARBA" id="ARBA00004174"/>
    </source>
</evidence>
<dbReference type="GO" id="GO:0016712">
    <property type="term" value="F:oxidoreductase activity, acting on paired donors, with incorporation or reduction of molecular oxygen, reduced flavin or flavoprotein as one donor, and incorporation of one atom of oxygen"/>
    <property type="evidence" value="ECO:0007669"/>
    <property type="project" value="UniProtKB-EC"/>
</dbReference>
<evidence type="ECO:0000256" key="26">
    <source>
        <dbReference type="ARBA" id="ARBA00054825"/>
    </source>
</evidence>
<evidence type="ECO:0000256" key="24">
    <source>
        <dbReference type="ARBA" id="ARBA00040834"/>
    </source>
</evidence>
<keyword evidence="12 27" id="KW-0479">Metal-binding</keyword>
<comment type="subcellular location">
    <subcellularLocation>
        <location evidence="5">Endoplasmic reticulum membrane</location>
        <topology evidence="5">Peripheral membrane protein</topology>
    </subcellularLocation>
    <subcellularLocation>
        <location evidence="4">Microsome membrane</location>
        <topology evidence="4">Peripheral membrane protein</topology>
    </subcellularLocation>
</comment>
<keyword evidence="29" id="KW-0812">Transmembrane</keyword>
<keyword evidence="11 27" id="KW-0349">Heme</keyword>
<evidence type="ECO:0000256" key="15">
    <source>
        <dbReference type="ARBA" id="ARBA00023002"/>
    </source>
</evidence>
<evidence type="ECO:0000256" key="10">
    <source>
        <dbReference type="ARBA" id="ARBA00022585"/>
    </source>
</evidence>
<reference evidence="30" key="3">
    <citation type="submission" date="2025-09" db="UniProtKB">
        <authorList>
            <consortium name="Ensembl"/>
        </authorList>
    </citation>
    <scope>IDENTIFICATION</scope>
    <source>
        <strain evidence="30">Glennie</strain>
    </source>
</reference>
<dbReference type="PANTHER" id="PTHR24302">
    <property type="entry name" value="CYTOCHROME P450 FAMILY 3"/>
    <property type="match status" value="1"/>
</dbReference>
<dbReference type="Ensembl" id="ENSOANT00000073837.1">
    <property type="protein sequence ID" value="ENSOANP00000033902.1"/>
    <property type="gene ID" value="ENSOANG00000003300.3"/>
</dbReference>
<comment type="catalytic activity">
    <reaction evidence="1">
        <text>(15S)-hydroperoxy-(5Z,8Z,11Z,13E)-eicosatetraenoate = 15-oxo-(5Z,8Z,11Z,13E)-eicosatetraenoate + H2O</text>
        <dbReference type="Rhea" id="RHEA:48636"/>
        <dbReference type="ChEBI" id="CHEBI:15377"/>
        <dbReference type="ChEBI" id="CHEBI:57410"/>
        <dbReference type="ChEBI" id="CHEBI:57446"/>
    </reaction>
    <physiologicalReaction direction="left-to-right" evidence="1">
        <dbReference type="Rhea" id="RHEA:48637"/>
    </physiologicalReaction>
</comment>
<keyword evidence="16 27" id="KW-0408">Iron</keyword>
<organism evidence="30 31">
    <name type="scientific">Ornithorhynchus anatinus</name>
    <name type="common">Duckbill platypus</name>
    <dbReference type="NCBI Taxonomy" id="9258"/>
    <lineage>
        <taxon>Eukaryota</taxon>
        <taxon>Metazoa</taxon>
        <taxon>Chordata</taxon>
        <taxon>Craniata</taxon>
        <taxon>Vertebrata</taxon>
        <taxon>Euteleostomi</taxon>
        <taxon>Mammalia</taxon>
        <taxon>Monotremata</taxon>
        <taxon>Ornithorhynchidae</taxon>
        <taxon>Ornithorhynchus</taxon>
    </lineage>
</organism>
<comment type="catalytic activity">
    <reaction evidence="22">
        <text>prostaglandin H2 = thromboxane A2</text>
        <dbReference type="Rhea" id="RHEA:17137"/>
        <dbReference type="ChEBI" id="CHEBI:57405"/>
        <dbReference type="ChEBI" id="CHEBI:57445"/>
        <dbReference type="EC" id="5.3.99.5"/>
    </reaction>
    <physiologicalReaction direction="left-to-right" evidence="22">
        <dbReference type="Rhea" id="RHEA:17138"/>
    </physiologicalReaction>
</comment>
<dbReference type="GO" id="GO:0004796">
    <property type="term" value="F:thromboxane-A synthase activity"/>
    <property type="evidence" value="ECO:0007669"/>
    <property type="project" value="UniProtKB-EC"/>
</dbReference>
<dbReference type="InterPro" id="IPR001128">
    <property type="entry name" value="Cyt_P450"/>
</dbReference>
<dbReference type="InterPro" id="IPR050705">
    <property type="entry name" value="Cytochrome_P450_3A"/>
</dbReference>
<evidence type="ECO:0000256" key="28">
    <source>
        <dbReference type="RuleBase" id="RU000461"/>
    </source>
</evidence>
<reference evidence="30" key="2">
    <citation type="submission" date="2025-08" db="UniProtKB">
        <authorList>
            <consortium name="Ensembl"/>
        </authorList>
    </citation>
    <scope>IDENTIFICATION</scope>
    <source>
        <strain evidence="30">Glennie</strain>
    </source>
</reference>
<dbReference type="GeneTree" id="ENSGT00950000182958"/>
<evidence type="ECO:0000256" key="25">
    <source>
        <dbReference type="ARBA" id="ARBA00042726"/>
    </source>
</evidence>
<keyword evidence="17 28" id="KW-0503">Monooxygenase</keyword>
<sequence length="510" mass="58501">MSSIFSFSIETWILLGTFLTLMILYGIWPYGVFTKRNIPGPWPVPFLGNIQEYSQGLMVFDKKCSEKYGKIWGLYEGRQAIIAVLDLDIIKKVLVKEVFSSFTNRRNTGIEGILELAVSSAEDEHWKELRTLMSRTFTSGKLKEMLPIMTHYGEVLVRNIWRKAEKNENVTVKDYFGAYSLDVITSTSFGVDVDSLNKMNDTFVKEIKKISSIDFFSPLFALISTFPFMIPLLKLLNINLFPNDSVEYFKRFLHKVKERRHQDNQQHRVDFLQLMLDSQNPKEGSKGKGGSSSWKGLSDAELLAQAFAFIFAGYETSSNTLSFISYNLATHPDVQEKLQAEIDTVLPNKSPLTYDALVRMEYLDMVINESLRLYPISSRLERMCKKTTEINGLTIPKGTCVVIPLFILQNDPNYWLEPDEFHPERFSKEMRDKRDPYTFMPFGAGPRNCIGMRFALLSIKVAMIGLLKNFSLRTCQETQIPLELNSMGFLTPKKPIVLQFIPRADTKSQD</sequence>
<dbReference type="InterPro" id="IPR017972">
    <property type="entry name" value="Cyt_P450_CS"/>
</dbReference>
<dbReference type="GO" id="GO:0001516">
    <property type="term" value="P:prostaglandin biosynthetic process"/>
    <property type="evidence" value="ECO:0007669"/>
    <property type="project" value="UniProtKB-KW"/>
</dbReference>
<evidence type="ECO:0000256" key="7">
    <source>
        <dbReference type="ARBA" id="ARBA00012109"/>
    </source>
</evidence>
<evidence type="ECO:0000256" key="14">
    <source>
        <dbReference type="ARBA" id="ARBA00022848"/>
    </source>
</evidence>
<evidence type="ECO:0000256" key="23">
    <source>
        <dbReference type="ARBA" id="ARBA00038872"/>
    </source>
</evidence>
<dbReference type="FunFam" id="1.10.630.10:FF:000003">
    <property type="entry name" value="cytochrome P450 3A12-like isoform X2"/>
    <property type="match status" value="1"/>
</dbReference>
<dbReference type="GO" id="GO:0005506">
    <property type="term" value="F:iron ion binding"/>
    <property type="evidence" value="ECO:0007669"/>
    <property type="project" value="InterPro"/>
</dbReference>
<dbReference type="EC" id="1.14.14.1" evidence="7"/>
<feature type="transmembrane region" description="Helical" evidence="29">
    <location>
        <begin position="12"/>
        <end position="33"/>
    </location>
</feature>
<dbReference type="InterPro" id="IPR002401">
    <property type="entry name" value="Cyt_P450_E_grp-I"/>
</dbReference>
<evidence type="ECO:0000256" key="1">
    <source>
        <dbReference type="ARBA" id="ARBA00001143"/>
    </source>
</evidence>
<evidence type="ECO:0000256" key="2">
    <source>
        <dbReference type="ARBA" id="ARBA00001719"/>
    </source>
</evidence>
<dbReference type="GO" id="GO:0008202">
    <property type="term" value="P:steroid metabolic process"/>
    <property type="evidence" value="ECO:0000318"/>
    <property type="project" value="GO_Central"/>
</dbReference>
<evidence type="ECO:0000256" key="19">
    <source>
        <dbReference type="ARBA" id="ARBA00033404"/>
    </source>
</evidence>
<comment type="similarity">
    <text evidence="6 28">Belongs to the cytochrome P450 family.</text>
</comment>
<evidence type="ECO:0000313" key="31">
    <source>
        <dbReference type="Proteomes" id="UP000002279"/>
    </source>
</evidence>
<evidence type="ECO:0000256" key="27">
    <source>
        <dbReference type="PIRSR" id="PIRSR602401-1"/>
    </source>
</evidence>
<dbReference type="InParanoid" id="A0A6I8MYU5"/>
<keyword evidence="29" id="KW-1133">Transmembrane helix</keyword>
<evidence type="ECO:0000256" key="22">
    <source>
        <dbReference type="ARBA" id="ARBA00036475"/>
    </source>
</evidence>
<keyword evidence="10" id="KW-0444">Lipid biosynthesis</keyword>
<keyword evidence="15 28" id="KW-0560">Oxidoreductase</keyword>
<evidence type="ECO:0000256" key="29">
    <source>
        <dbReference type="SAM" id="Phobius"/>
    </source>
</evidence>
<evidence type="ECO:0000256" key="5">
    <source>
        <dbReference type="ARBA" id="ARBA00004406"/>
    </source>
</evidence>
<dbReference type="Gene3D" id="1.10.630.10">
    <property type="entry name" value="Cytochrome P450"/>
    <property type="match status" value="1"/>
</dbReference>
<evidence type="ECO:0000256" key="13">
    <source>
        <dbReference type="ARBA" id="ARBA00022824"/>
    </source>
</evidence>
<comment type="function">
    <text evidence="26">Catalyzes the conversion of prostaglandin H2 (PGH2) to thromboxane A2 (TXA2), a potent inducer of blood vessel constriction and platelet aggregation. Also cleaves PGH2 to 12-hydroxy-heptadecatrienoicacid (12-HHT) and malondialdehyde, which is known to act as a mediator of DNA damage. 12-HHT and malondialdehyde are formed stoichiometrically in the same amounts as TXA2. Additionally, displays dehydratase activity, toward (15S)-hydroperoxy-(5Z,8Z,11Z,13E)-eicosatetraenoate (15(S)-HPETE) producing 15-KETE and 15-HETE.</text>
</comment>
<protein>
    <recommendedName>
        <fullName evidence="24">Thromboxane-A synthase</fullName>
        <ecNumber evidence="7">1.14.14.1</ecNumber>
        <ecNumber evidence="8">4.2.1.152</ecNumber>
        <ecNumber evidence="23">5.3.99.5</ecNumber>
    </recommendedName>
    <alternativeName>
        <fullName evidence="25">Cytochrome P450 5A1</fullName>
    </alternativeName>
    <alternativeName>
        <fullName evidence="19">Hydroperoxy icosatetraenoate dehydratase</fullName>
    </alternativeName>
</protein>
<keyword evidence="9" id="KW-0644">Prostaglandin metabolism</keyword>
<feature type="binding site" description="axial binding residue" evidence="27">
    <location>
        <position position="449"/>
    </location>
    <ligand>
        <name>heme</name>
        <dbReference type="ChEBI" id="CHEBI:30413"/>
    </ligand>
    <ligandPart>
        <name>Fe</name>
        <dbReference type="ChEBI" id="CHEBI:18248"/>
    </ligandPart>
</feature>
<dbReference type="EC" id="4.2.1.152" evidence="8"/>
<evidence type="ECO:0000256" key="21">
    <source>
        <dbReference type="ARBA" id="ARBA00036424"/>
    </source>
</evidence>
<evidence type="ECO:0000256" key="17">
    <source>
        <dbReference type="ARBA" id="ARBA00023033"/>
    </source>
</evidence>
<comment type="catalytic activity">
    <reaction evidence="21">
        <text>prostaglandin H2 = (12S)-hydroxy-(5Z,8E,10E)-heptadecatrienoate + malonaldehyde</text>
        <dbReference type="Rhea" id="RHEA:48644"/>
        <dbReference type="ChEBI" id="CHEBI:57405"/>
        <dbReference type="ChEBI" id="CHEBI:90694"/>
        <dbReference type="ChEBI" id="CHEBI:566274"/>
    </reaction>
</comment>
<comment type="catalytic activity">
    <reaction evidence="20">
        <text>(15S)-hydroperoxy-(5Z,8Z,11Z,13E)-eicosatetraenoate + AH2 = (15S)-hydroxy-(5Z,8Z,11Z,13E)-eicosatetraenoate + A + H2O</text>
        <dbReference type="Rhea" id="RHEA:48856"/>
        <dbReference type="ChEBI" id="CHEBI:13193"/>
        <dbReference type="ChEBI" id="CHEBI:15377"/>
        <dbReference type="ChEBI" id="CHEBI:17499"/>
        <dbReference type="ChEBI" id="CHEBI:57409"/>
        <dbReference type="ChEBI" id="CHEBI:57446"/>
    </reaction>
    <physiologicalReaction direction="left-to-right" evidence="20">
        <dbReference type="Rhea" id="RHEA:48857"/>
    </physiologicalReaction>
</comment>
<evidence type="ECO:0000256" key="9">
    <source>
        <dbReference type="ARBA" id="ARBA00022501"/>
    </source>
</evidence>
<evidence type="ECO:0000256" key="20">
    <source>
        <dbReference type="ARBA" id="ARBA00036380"/>
    </source>
</evidence>
<evidence type="ECO:0000256" key="16">
    <source>
        <dbReference type="ARBA" id="ARBA00023004"/>
    </source>
</evidence>
<dbReference type="GO" id="GO:0050649">
    <property type="term" value="F:testosterone 6-beta-hydroxylase activity"/>
    <property type="evidence" value="ECO:0000318"/>
    <property type="project" value="GO_Central"/>
</dbReference>
<accession>A0A6I8MYU5</accession>
<dbReference type="EC" id="5.3.99.5" evidence="23"/>
<comment type="catalytic activity">
    <reaction evidence="2">
        <text>a hydroperoxyeicosatetraenoate = an oxoeicosatetraenoate + H2O</text>
        <dbReference type="Rhea" id="RHEA:55556"/>
        <dbReference type="ChEBI" id="CHEBI:15377"/>
        <dbReference type="ChEBI" id="CHEBI:59720"/>
        <dbReference type="ChEBI" id="CHEBI:131859"/>
        <dbReference type="EC" id="4.2.1.152"/>
    </reaction>
    <physiologicalReaction direction="left-to-right" evidence="2">
        <dbReference type="Rhea" id="RHEA:55557"/>
    </physiologicalReaction>
</comment>
<evidence type="ECO:0000256" key="8">
    <source>
        <dbReference type="ARBA" id="ARBA00013084"/>
    </source>
</evidence>
<dbReference type="GO" id="GO:0106256">
    <property type="term" value="F:hydroperoxy icosatetraenoate dehydratase activity"/>
    <property type="evidence" value="ECO:0007669"/>
    <property type="project" value="UniProtKB-EC"/>
</dbReference>
<dbReference type="GO" id="GO:0020037">
    <property type="term" value="F:heme binding"/>
    <property type="evidence" value="ECO:0007669"/>
    <property type="project" value="InterPro"/>
</dbReference>
<dbReference type="PRINTS" id="PR00385">
    <property type="entry name" value="P450"/>
</dbReference>
<keyword evidence="31" id="KW-1185">Reference proteome</keyword>
<reference evidence="30 31" key="1">
    <citation type="journal article" date="2008" name="Nature">
        <title>Genome analysis of the platypus reveals unique signatures of evolution.</title>
        <authorList>
            <person name="Warren W.C."/>
            <person name="Hillier L.W."/>
            <person name="Marshall Graves J.A."/>
            <person name="Birney E."/>
            <person name="Ponting C.P."/>
            <person name="Grutzner F."/>
            <person name="Belov K."/>
            <person name="Miller W."/>
            <person name="Clarke L."/>
            <person name="Chinwalla A.T."/>
            <person name="Yang S.P."/>
            <person name="Heger A."/>
            <person name="Locke D.P."/>
            <person name="Miethke P."/>
            <person name="Waters P.D."/>
            <person name="Veyrunes F."/>
            <person name="Fulton L."/>
            <person name="Fulton B."/>
            <person name="Graves T."/>
            <person name="Wallis J."/>
            <person name="Puente X.S."/>
            <person name="Lopez-Otin C."/>
            <person name="Ordonez G.R."/>
            <person name="Eichler E.E."/>
            <person name="Chen L."/>
            <person name="Cheng Z."/>
            <person name="Deakin J.E."/>
            <person name="Alsop A."/>
            <person name="Thompson K."/>
            <person name="Kirby P."/>
            <person name="Papenfuss A.T."/>
            <person name="Wakefield M.J."/>
            <person name="Olender T."/>
            <person name="Lancet D."/>
            <person name="Huttley G.A."/>
            <person name="Smit A.F."/>
            <person name="Pask A."/>
            <person name="Temple-Smith P."/>
            <person name="Batzer M.A."/>
            <person name="Walker J.A."/>
            <person name="Konkel M.K."/>
            <person name="Harris R.S."/>
            <person name="Whittington C.M."/>
            <person name="Wong E.S."/>
            <person name="Gemmell N.J."/>
            <person name="Buschiazzo E."/>
            <person name="Vargas Jentzsch I.M."/>
            <person name="Merkel A."/>
            <person name="Schmitz J."/>
            <person name="Zemann A."/>
            <person name="Churakov G."/>
            <person name="Kriegs J.O."/>
            <person name="Brosius J."/>
            <person name="Murchison E.P."/>
            <person name="Sachidanandam R."/>
            <person name="Smith C."/>
            <person name="Hannon G.J."/>
            <person name="Tsend-Ayush E."/>
            <person name="McMillan D."/>
            <person name="Attenborough R."/>
            <person name="Rens W."/>
            <person name="Ferguson-Smith M."/>
            <person name="Lefevre C.M."/>
            <person name="Sharp J.A."/>
            <person name="Nicholas K.R."/>
            <person name="Ray D.A."/>
            <person name="Kube M."/>
            <person name="Reinhardt R."/>
            <person name="Pringle T.H."/>
            <person name="Taylor J."/>
            <person name="Jones R.C."/>
            <person name="Nixon B."/>
            <person name="Dacheux J.L."/>
            <person name="Niwa H."/>
            <person name="Sekita Y."/>
            <person name="Huang X."/>
            <person name="Stark A."/>
            <person name="Kheradpour P."/>
            <person name="Kellis M."/>
            <person name="Flicek P."/>
            <person name="Chen Y."/>
            <person name="Webber C."/>
            <person name="Hardison R."/>
            <person name="Nelson J."/>
            <person name="Hallsworth-Pepin K."/>
            <person name="Delehaunty K."/>
            <person name="Markovic C."/>
            <person name="Minx P."/>
            <person name="Feng Y."/>
            <person name="Kremitzki C."/>
            <person name="Mitreva M."/>
            <person name="Glasscock J."/>
            <person name="Wylie T."/>
            <person name="Wohldmann P."/>
            <person name="Thiru P."/>
            <person name="Nhan M.N."/>
            <person name="Pohl C.S."/>
            <person name="Smith S.M."/>
            <person name="Hou S."/>
            <person name="Nefedov M."/>
            <person name="de Jong P.J."/>
            <person name="Renfree M.B."/>
            <person name="Mardis E.R."/>
            <person name="Wilson R.K."/>
        </authorList>
    </citation>
    <scope>NUCLEOTIDE SEQUENCE [LARGE SCALE GENOMIC DNA]</scope>
    <source>
        <strain evidence="30 31">Glennie</strain>
    </source>
</reference>
<dbReference type="InterPro" id="IPR036396">
    <property type="entry name" value="Cyt_P450_sf"/>
</dbReference>
<proteinExistence type="inferred from homology"/>
<dbReference type="PROSITE" id="PS00086">
    <property type="entry name" value="CYTOCHROME_P450"/>
    <property type="match status" value="1"/>
</dbReference>
<dbReference type="Proteomes" id="UP000002279">
    <property type="component" value="Chromosome 2"/>
</dbReference>
<evidence type="ECO:0000256" key="3">
    <source>
        <dbReference type="ARBA" id="ARBA00001971"/>
    </source>
</evidence>
<evidence type="ECO:0000313" key="30">
    <source>
        <dbReference type="Ensembl" id="ENSOANP00000033902.1"/>
    </source>
</evidence>
<comment type="cofactor">
    <cofactor evidence="3 27">
        <name>heme</name>
        <dbReference type="ChEBI" id="CHEBI:30413"/>
    </cofactor>
</comment>
<keyword evidence="10" id="KW-0443">Lipid metabolism</keyword>
<keyword evidence="10" id="KW-0276">Fatty acid metabolism</keyword>
<keyword evidence="13" id="KW-0256">Endoplasmic reticulum</keyword>
<dbReference type="GO" id="GO:0070989">
    <property type="term" value="P:oxidative demethylation"/>
    <property type="evidence" value="ECO:0000318"/>
    <property type="project" value="GO_Central"/>
</dbReference>
<dbReference type="Pfam" id="PF00067">
    <property type="entry name" value="p450"/>
    <property type="match status" value="1"/>
</dbReference>
<dbReference type="GO" id="GO:0005789">
    <property type="term" value="C:endoplasmic reticulum membrane"/>
    <property type="evidence" value="ECO:0007669"/>
    <property type="project" value="UniProtKB-SubCell"/>
</dbReference>
<dbReference type="Bgee" id="ENSOANG00000003300">
    <property type="expression patterns" value="Expressed in liver and 2 other cell types or tissues"/>
</dbReference>
<evidence type="ECO:0000256" key="12">
    <source>
        <dbReference type="ARBA" id="ARBA00022723"/>
    </source>
</evidence>
<dbReference type="PRINTS" id="PR00463">
    <property type="entry name" value="EP450I"/>
</dbReference>
<keyword evidence="10" id="KW-0643">Prostaglandin biosynthesis</keyword>